<proteinExistence type="predicted"/>
<keyword evidence="3" id="KW-0378">Hydrolase</keyword>
<dbReference type="InterPro" id="IPR000086">
    <property type="entry name" value="NUDIX_hydrolase_dom"/>
</dbReference>
<dbReference type="AlphaFoldDB" id="A0A0P1ICM0"/>
<evidence type="ECO:0000256" key="1">
    <source>
        <dbReference type="ARBA" id="ARBA00001946"/>
    </source>
</evidence>
<dbReference type="EMBL" id="CYUD01000008">
    <property type="protein sequence ID" value="CUK05271.1"/>
    <property type="molecule type" value="Genomic_DNA"/>
</dbReference>
<feature type="domain" description="Nudix hydrolase" evidence="5">
    <location>
        <begin position="20"/>
        <end position="152"/>
    </location>
</feature>
<dbReference type="Proteomes" id="UP000051260">
    <property type="component" value="Unassembled WGS sequence"/>
</dbReference>
<dbReference type="GO" id="GO:0046872">
    <property type="term" value="F:metal ion binding"/>
    <property type="evidence" value="ECO:0007669"/>
    <property type="project" value="UniProtKB-KW"/>
</dbReference>
<keyword evidence="4" id="KW-0460">Magnesium</keyword>
<evidence type="ECO:0000256" key="3">
    <source>
        <dbReference type="ARBA" id="ARBA00022801"/>
    </source>
</evidence>
<organism evidence="6 7">
    <name type="scientific">Ruegeria denitrificans</name>
    <dbReference type="NCBI Taxonomy" id="1715692"/>
    <lineage>
        <taxon>Bacteria</taxon>
        <taxon>Pseudomonadati</taxon>
        <taxon>Pseudomonadota</taxon>
        <taxon>Alphaproteobacteria</taxon>
        <taxon>Rhodobacterales</taxon>
        <taxon>Roseobacteraceae</taxon>
        <taxon>Ruegeria</taxon>
    </lineage>
</organism>
<dbReference type="PANTHER" id="PTHR12629:SF0">
    <property type="entry name" value="DIPHOSPHOINOSITOL-POLYPHOSPHATE DIPHOSPHATASE"/>
    <property type="match status" value="1"/>
</dbReference>
<comment type="cofactor">
    <cofactor evidence="1">
        <name>Mg(2+)</name>
        <dbReference type="ChEBI" id="CHEBI:18420"/>
    </cofactor>
</comment>
<evidence type="ECO:0000256" key="2">
    <source>
        <dbReference type="ARBA" id="ARBA00022723"/>
    </source>
</evidence>
<reference evidence="7" key="1">
    <citation type="submission" date="2015-09" db="EMBL/GenBank/DDBJ databases">
        <authorList>
            <person name="Rodrigo-Torres L."/>
            <person name="Arahal D.R."/>
        </authorList>
    </citation>
    <scope>NUCLEOTIDE SEQUENCE [LARGE SCALE GENOMIC DNA]</scope>
    <source>
        <strain evidence="7">CECT 5091</strain>
    </source>
</reference>
<dbReference type="PANTHER" id="PTHR12629">
    <property type="entry name" value="DIPHOSPHOINOSITOL POLYPHOSPHATE PHOSPHOHYDROLASE"/>
    <property type="match status" value="1"/>
</dbReference>
<dbReference type="Gene3D" id="3.90.79.10">
    <property type="entry name" value="Nucleoside Triphosphate Pyrophosphohydrolase"/>
    <property type="match status" value="1"/>
</dbReference>
<evidence type="ECO:0000313" key="6">
    <source>
        <dbReference type="EMBL" id="CUK05271.1"/>
    </source>
</evidence>
<name>A0A0P1ICM0_9RHOB</name>
<evidence type="ECO:0000259" key="5">
    <source>
        <dbReference type="PROSITE" id="PS51462"/>
    </source>
</evidence>
<dbReference type="STRING" id="1715692.RUE5091_02698"/>
<keyword evidence="7" id="KW-1185">Reference proteome</keyword>
<sequence length="152" mass="17431">MTKWLRKIWNEVARPIFLRPQRVQFAALCTRETPDGPEVLLITSRETRRWIIPKGWPVDGMDGAETALQEAWEEAGVRAPNPSKDPIGRYTYDKILKDGTACSVLTNVYRVDVQDLEDDFPEAGKRERVWVSPSIAAERVNEPELRDLLLQV</sequence>
<keyword evidence="2" id="KW-0479">Metal-binding</keyword>
<dbReference type="GO" id="GO:0016462">
    <property type="term" value="F:pyrophosphatase activity"/>
    <property type="evidence" value="ECO:0007669"/>
    <property type="project" value="InterPro"/>
</dbReference>
<dbReference type="GO" id="GO:0005737">
    <property type="term" value="C:cytoplasm"/>
    <property type="evidence" value="ECO:0007669"/>
    <property type="project" value="TreeGrafter"/>
</dbReference>
<dbReference type="OrthoDB" id="7066910at2"/>
<gene>
    <name evidence="6" type="ORF">RUE5091_02698</name>
</gene>
<dbReference type="Pfam" id="PF00293">
    <property type="entry name" value="NUDIX"/>
    <property type="match status" value="1"/>
</dbReference>
<dbReference type="InterPro" id="IPR015797">
    <property type="entry name" value="NUDIX_hydrolase-like_dom_sf"/>
</dbReference>
<evidence type="ECO:0000256" key="4">
    <source>
        <dbReference type="ARBA" id="ARBA00022842"/>
    </source>
</evidence>
<dbReference type="RefSeq" id="WP_058282390.1">
    <property type="nucleotide sequence ID" value="NZ_CYUD01000008.1"/>
</dbReference>
<dbReference type="CDD" id="cd04666">
    <property type="entry name" value="NUDIX_DIPP2_like_Nudt4"/>
    <property type="match status" value="1"/>
</dbReference>
<accession>A0A0P1ICM0</accession>
<protein>
    <submittedName>
        <fullName evidence="6">NUDIX domain protein</fullName>
    </submittedName>
</protein>
<evidence type="ECO:0000313" key="7">
    <source>
        <dbReference type="Proteomes" id="UP000051260"/>
    </source>
</evidence>
<dbReference type="SUPFAM" id="SSF55811">
    <property type="entry name" value="Nudix"/>
    <property type="match status" value="1"/>
</dbReference>
<dbReference type="PROSITE" id="PS51462">
    <property type="entry name" value="NUDIX"/>
    <property type="match status" value="1"/>
</dbReference>
<dbReference type="InterPro" id="IPR047198">
    <property type="entry name" value="DDP-like_NUDIX"/>
</dbReference>